<feature type="domain" description="GGDEF" evidence="8">
    <location>
        <begin position="545"/>
        <end position="679"/>
    </location>
</feature>
<dbReference type="InterPro" id="IPR043128">
    <property type="entry name" value="Rev_trsase/Diguanyl_cyclase"/>
</dbReference>
<feature type="domain" description="PAC" evidence="7">
    <location>
        <begin position="308"/>
        <end position="360"/>
    </location>
</feature>
<feature type="transmembrane region" description="Helical" evidence="5">
    <location>
        <begin position="175"/>
        <end position="197"/>
    </location>
</feature>
<evidence type="ECO:0000256" key="1">
    <source>
        <dbReference type="ARBA" id="ARBA00001946"/>
    </source>
</evidence>
<dbReference type="SUPFAM" id="SSF55781">
    <property type="entry name" value="GAF domain-like"/>
    <property type="match status" value="1"/>
</dbReference>
<accession>A0A2H5FNF8</accession>
<dbReference type="InterPro" id="IPR029787">
    <property type="entry name" value="Nucleotide_cyclase"/>
</dbReference>
<dbReference type="GO" id="GO:0005886">
    <property type="term" value="C:plasma membrane"/>
    <property type="evidence" value="ECO:0007669"/>
    <property type="project" value="TreeGrafter"/>
</dbReference>
<dbReference type="PANTHER" id="PTHR45138">
    <property type="entry name" value="REGULATORY COMPONENTS OF SENSORY TRANSDUCTION SYSTEM"/>
    <property type="match status" value="1"/>
</dbReference>
<dbReference type="SMART" id="SM00086">
    <property type="entry name" value="PAC"/>
    <property type="match status" value="1"/>
</dbReference>
<dbReference type="NCBIfam" id="TIGR00254">
    <property type="entry name" value="GGDEF"/>
    <property type="match status" value="1"/>
</dbReference>
<feature type="coiled-coil region" evidence="4">
    <location>
        <begin position="217"/>
        <end position="244"/>
    </location>
</feature>
<dbReference type="GO" id="GO:1902201">
    <property type="term" value="P:negative regulation of bacterial-type flagellum-dependent cell motility"/>
    <property type="evidence" value="ECO:0007669"/>
    <property type="project" value="TreeGrafter"/>
</dbReference>
<dbReference type="Pfam" id="PF00990">
    <property type="entry name" value="GGDEF"/>
    <property type="match status" value="1"/>
</dbReference>
<dbReference type="PANTHER" id="PTHR45138:SF9">
    <property type="entry name" value="DIGUANYLATE CYCLASE DGCM-RELATED"/>
    <property type="match status" value="1"/>
</dbReference>
<keyword evidence="5" id="KW-1133">Transmembrane helix</keyword>
<dbReference type="Pfam" id="PF01590">
    <property type="entry name" value="GAF"/>
    <property type="match status" value="1"/>
</dbReference>
<evidence type="ECO:0000259" key="7">
    <source>
        <dbReference type="PROSITE" id="PS50113"/>
    </source>
</evidence>
<dbReference type="GO" id="GO:0052621">
    <property type="term" value="F:diguanylate cyclase activity"/>
    <property type="evidence" value="ECO:0007669"/>
    <property type="project" value="UniProtKB-EC"/>
</dbReference>
<dbReference type="InterPro" id="IPR029016">
    <property type="entry name" value="GAF-like_dom_sf"/>
</dbReference>
<dbReference type="PROSITE" id="PS50113">
    <property type="entry name" value="PAC"/>
    <property type="match status" value="1"/>
</dbReference>
<dbReference type="FunFam" id="3.30.70.270:FF:000001">
    <property type="entry name" value="Diguanylate cyclase domain protein"/>
    <property type="match status" value="1"/>
</dbReference>
<evidence type="ECO:0000313" key="10">
    <source>
        <dbReference type="Proteomes" id="UP000234343"/>
    </source>
</evidence>
<dbReference type="KEGG" id="lsh:CAB17_14040"/>
<dbReference type="GO" id="GO:0043709">
    <property type="term" value="P:cell adhesion involved in single-species biofilm formation"/>
    <property type="evidence" value="ECO:0007669"/>
    <property type="project" value="TreeGrafter"/>
</dbReference>
<dbReference type="EMBL" id="CP025491">
    <property type="protein sequence ID" value="AUH73042.1"/>
    <property type="molecule type" value="Genomic_DNA"/>
</dbReference>
<evidence type="ECO:0000256" key="4">
    <source>
        <dbReference type="SAM" id="Coils"/>
    </source>
</evidence>
<sequence>MNDSLKKSQETNIADIYDRNQFFKKVFAERMELLYKNLFISVPSSFLCAVIVFVALYRIPHSSLLIYWFLAVILISILRIGYAALYIHDYKCTKLRFYLFFLMTTLSAALWGVAGSFLMPDSYHVEQTIVIAVMAGVAAGGVQSLQSSLPACLIYINVLILPLACWIFLQNEVSYTILGISVLFYLLFNVAIALRGYKFLNHTLKLKYENIDLAESLSFKNEQLIKTNQEIREKENNLRLIHDNAPIGMAIVSLEGQWINVNNKLCEIVDYGREELEKMTIQDITYQDDLESDVDNRTKLLSGKIQSYQIEKRYIKKNNELIWIVTNVSLVRGKKDKPLYYISQIQDINDKKQNETIISQLSKMNSMLQLCNDSTEAYIIISHTASKIFSGLSGGLAIYNKFTNEQETVGTWGDQPVIKSSFKSEECWAFRTGEMYIVNDPVKDVMCRHFASTPTNAYICIPLIVQNQILGMLNFNSSHSHNITSYQQQVINNFSEIIKLSLSNIQLKEKLSEQAINDPLTGLVNRRYLYDVLPPMLQHVIRTKQIISLCMIDIDFFKNINDSYGHNAGDEVLKYIGTLLKSRCRESDIACRFGGEEFILVLIGSDLKDANQKMEHIRLEMANARINVQNHILSSITLSIGIAEAPQHGETMSEILRAADDALYDAKEAGRNRIVNFDFSQD</sequence>
<keyword evidence="5" id="KW-0472">Membrane</keyword>
<feature type="transmembrane region" description="Helical" evidence="5">
    <location>
        <begin position="38"/>
        <end position="59"/>
    </location>
</feature>
<dbReference type="InterPro" id="IPR001610">
    <property type="entry name" value="PAC"/>
</dbReference>
<dbReference type="SUPFAM" id="SSF55785">
    <property type="entry name" value="PYP-like sensor domain (PAS domain)"/>
    <property type="match status" value="1"/>
</dbReference>
<proteinExistence type="predicted"/>
<feature type="transmembrane region" description="Helical" evidence="5">
    <location>
        <begin position="149"/>
        <end position="169"/>
    </location>
</feature>
<evidence type="ECO:0000259" key="8">
    <source>
        <dbReference type="PROSITE" id="PS50887"/>
    </source>
</evidence>
<feature type="transmembrane region" description="Helical" evidence="5">
    <location>
        <begin position="65"/>
        <end position="85"/>
    </location>
</feature>
<comment type="catalytic activity">
    <reaction evidence="3">
        <text>2 GTP = 3',3'-c-di-GMP + 2 diphosphate</text>
        <dbReference type="Rhea" id="RHEA:24898"/>
        <dbReference type="ChEBI" id="CHEBI:33019"/>
        <dbReference type="ChEBI" id="CHEBI:37565"/>
        <dbReference type="ChEBI" id="CHEBI:58805"/>
        <dbReference type="EC" id="2.7.7.65"/>
    </reaction>
</comment>
<dbReference type="Proteomes" id="UP000234343">
    <property type="component" value="Chromosome"/>
</dbReference>
<keyword evidence="5" id="KW-0812">Transmembrane</keyword>
<protein>
    <recommendedName>
        <fullName evidence="2">diguanylate cyclase</fullName>
        <ecNumber evidence="2">2.7.7.65</ecNumber>
    </recommendedName>
</protein>
<dbReference type="Gene3D" id="3.30.450.20">
    <property type="entry name" value="PAS domain"/>
    <property type="match status" value="1"/>
</dbReference>
<dbReference type="EC" id="2.7.7.65" evidence="2"/>
<dbReference type="Gene3D" id="3.30.70.270">
    <property type="match status" value="1"/>
</dbReference>
<evidence type="ECO:0000259" key="6">
    <source>
        <dbReference type="PROSITE" id="PS50112"/>
    </source>
</evidence>
<evidence type="ECO:0000256" key="2">
    <source>
        <dbReference type="ARBA" id="ARBA00012528"/>
    </source>
</evidence>
<dbReference type="PROSITE" id="PS50887">
    <property type="entry name" value="GGDEF"/>
    <property type="match status" value="1"/>
</dbReference>
<dbReference type="PROSITE" id="PS50112">
    <property type="entry name" value="PAS"/>
    <property type="match status" value="1"/>
</dbReference>
<evidence type="ECO:0000313" key="9">
    <source>
        <dbReference type="EMBL" id="AUH73042.1"/>
    </source>
</evidence>
<dbReference type="AlphaFoldDB" id="A0A2H5FNF8"/>
<dbReference type="InterPro" id="IPR000700">
    <property type="entry name" value="PAS-assoc_C"/>
</dbReference>
<dbReference type="CDD" id="cd00130">
    <property type="entry name" value="PAS"/>
    <property type="match status" value="1"/>
</dbReference>
<dbReference type="SMART" id="SM00065">
    <property type="entry name" value="GAF"/>
    <property type="match status" value="1"/>
</dbReference>
<dbReference type="RefSeq" id="WP_101900592.1">
    <property type="nucleotide sequence ID" value="NZ_CP025491.2"/>
</dbReference>
<dbReference type="InterPro" id="IPR000014">
    <property type="entry name" value="PAS"/>
</dbReference>
<dbReference type="CDD" id="cd01949">
    <property type="entry name" value="GGDEF"/>
    <property type="match status" value="1"/>
</dbReference>
<dbReference type="Pfam" id="PF13426">
    <property type="entry name" value="PAS_9"/>
    <property type="match status" value="1"/>
</dbReference>
<dbReference type="InterPro" id="IPR050469">
    <property type="entry name" value="Diguanylate_Cyclase"/>
</dbReference>
<evidence type="ECO:0000256" key="5">
    <source>
        <dbReference type="SAM" id="Phobius"/>
    </source>
</evidence>
<dbReference type="SMART" id="SM00091">
    <property type="entry name" value="PAS"/>
    <property type="match status" value="1"/>
</dbReference>
<name>A0A2H5FNF8_9GAMM</name>
<evidence type="ECO:0000256" key="3">
    <source>
        <dbReference type="ARBA" id="ARBA00034247"/>
    </source>
</evidence>
<dbReference type="InterPro" id="IPR035965">
    <property type="entry name" value="PAS-like_dom_sf"/>
</dbReference>
<keyword evidence="10" id="KW-1185">Reference proteome</keyword>
<dbReference type="InterPro" id="IPR003018">
    <property type="entry name" value="GAF"/>
</dbReference>
<dbReference type="NCBIfam" id="TIGR00229">
    <property type="entry name" value="sensory_box"/>
    <property type="match status" value="1"/>
</dbReference>
<feature type="domain" description="PAS" evidence="6">
    <location>
        <begin position="234"/>
        <end position="304"/>
    </location>
</feature>
<dbReference type="SMART" id="SM00267">
    <property type="entry name" value="GGDEF"/>
    <property type="match status" value="1"/>
</dbReference>
<organism evidence="9 10">
    <name type="scientific">Legionella sainthelensi</name>
    <dbReference type="NCBI Taxonomy" id="28087"/>
    <lineage>
        <taxon>Bacteria</taxon>
        <taxon>Pseudomonadati</taxon>
        <taxon>Pseudomonadota</taxon>
        <taxon>Gammaproteobacteria</taxon>
        <taxon>Legionellales</taxon>
        <taxon>Legionellaceae</taxon>
        <taxon>Legionella</taxon>
    </lineage>
</organism>
<comment type="cofactor">
    <cofactor evidence="1">
        <name>Mg(2+)</name>
        <dbReference type="ChEBI" id="CHEBI:18420"/>
    </cofactor>
</comment>
<dbReference type="Gene3D" id="3.30.450.40">
    <property type="match status" value="1"/>
</dbReference>
<feature type="transmembrane region" description="Helical" evidence="5">
    <location>
        <begin position="97"/>
        <end position="119"/>
    </location>
</feature>
<dbReference type="InterPro" id="IPR000160">
    <property type="entry name" value="GGDEF_dom"/>
</dbReference>
<dbReference type="SUPFAM" id="SSF55073">
    <property type="entry name" value="Nucleotide cyclase"/>
    <property type="match status" value="1"/>
</dbReference>
<gene>
    <name evidence="9" type="ORF">CAB17_14040</name>
</gene>
<keyword evidence="4" id="KW-0175">Coiled coil</keyword>
<reference evidence="9 10" key="1">
    <citation type="submission" date="2017-12" db="EMBL/GenBank/DDBJ databases">
        <title>Legionella sainthelensi LA01-117, whole genome sequence of a clinical isolate from New Zealand.</title>
        <authorList>
            <person name="Cree S.L."/>
            <person name="Slow S."/>
            <person name="Kennedy M.A."/>
            <person name="Murdoch D.R."/>
            <person name="Biggs P.J."/>
            <person name="Anderson T."/>
        </authorList>
    </citation>
    <scope>NUCLEOTIDE SEQUENCE [LARGE SCALE GENOMIC DNA]</scope>
    <source>
        <strain evidence="9 10">LA01-117</strain>
    </source>
</reference>